<protein>
    <recommendedName>
        <fullName evidence="3">Bro-N domain-containing protein</fullName>
    </recommendedName>
</protein>
<proteinExistence type="predicted"/>
<evidence type="ECO:0000313" key="2">
    <source>
        <dbReference type="Proteomes" id="UP000787635"/>
    </source>
</evidence>
<sequence length="161" mass="18703">MTEDTYMHNQKRYFRANIIALNPQLMVTFGYERWATIDQMRSHIINFGDQVTRQVLRGNRSRFAETDRLSLIGVAEDLDTKPQIYAAVLGHPLIIDFLLGDEAAQLWRGVHNCCGDFHAAKMRNRPATASYFHARLHLHDTVDRSIRYAPWRPAPIRAVRR</sequence>
<reference evidence="1 2" key="1">
    <citation type="submission" date="2020-03" db="EMBL/GenBank/DDBJ databases">
        <title>Roseomonas selenitidurans sp. nov. isolated from urban soil.</title>
        <authorList>
            <person name="Liu H."/>
        </authorList>
    </citation>
    <scope>NUCLEOTIDE SEQUENCE [LARGE SCALE GENOMIC DNA]</scope>
    <source>
        <strain evidence="1 2">BU-1</strain>
    </source>
</reference>
<evidence type="ECO:0000313" key="1">
    <source>
        <dbReference type="EMBL" id="NKC34639.1"/>
    </source>
</evidence>
<organism evidence="1 2">
    <name type="scientific">Falsiroseomonas selenitidurans</name>
    <dbReference type="NCBI Taxonomy" id="2716335"/>
    <lineage>
        <taxon>Bacteria</taxon>
        <taxon>Pseudomonadati</taxon>
        <taxon>Pseudomonadota</taxon>
        <taxon>Alphaproteobacteria</taxon>
        <taxon>Acetobacterales</taxon>
        <taxon>Roseomonadaceae</taxon>
        <taxon>Falsiroseomonas</taxon>
    </lineage>
</organism>
<dbReference type="EMBL" id="JAAVNE010000120">
    <property type="protein sequence ID" value="NKC34639.1"/>
    <property type="molecule type" value="Genomic_DNA"/>
</dbReference>
<gene>
    <name evidence="1" type="ORF">HEQ75_27590</name>
</gene>
<evidence type="ECO:0008006" key="3">
    <source>
        <dbReference type="Google" id="ProtNLM"/>
    </source>
</evidence>
<comment type="caution">
    <text evidence="1">The sequence shown here is derived from an EMBL/GenBank/DDBJ whole genome shotgun (WGS) entry which is preliminary data.</text>
</comment>
<dbReference type="Proteomes" id="UP000787635">
    <property type="component" value="Unassembled WGS sequence"/>
</dbReference>
<accession>A0ABX1EBM7</accession>
<keyword evidence="2" id="KW-1185">Reference proteome</keyword>
<name>A0ABX1EBM7_9PROT</name>